<evidence type="ECO:0000313" key="3">
    <source>
        <dbReference type="Proteomes" id="UP001596058"/>
    </source>
</evidence>
<keyword evidence="3" id="KW-1185">Reference proteome</keyword>
<name>A0ABW1CEU5_9ACTN</name>
<dbReference type="Pfam" id="PF07690">
    <property type="entry name" value="MFS_1"/>
    <property type="match status" value="1"/>
</dbReference>
<feature type="transmembrane region" description="Helical" evidence="1">
    <location>
        <begin position="233"/>
        <end position="254"/>
    </location>
</feature>
<protein>
    <submittedName>
        <fullName evidence="2">MFS transporter</fullName>
    </submittedName>
</protein>
<feature type="transmembrane region" description="Helical" evidence="1">
    <location>
        <begin position="70"/>
        <end position="92"/>
    </location>
</feature>
<sequence>MSAARLIFAAQALRGLAYGLAAVQLATLLRAEGLRAAGVGLVLAAVMAGGALASIALARWGDRFGRRRSYAVLYLALALCGSLIAVGAPVWLLSLAALSGALSVEVVESGPFTTVEQVMLDGSGVAVRGFGLYNAVAATAGAAGALLGAFPPSRSLLGGVLLAVGVAGALLVLRLPASLEVTSVQVSAPLRPRPVVVRLAALFAVDSLAGGFVVQAYLAYWLGVHYQADTASIGLLFAGCAVLQTASFLLAPVIAARIGLLNTMVFTHLPSNLLLIGVAFAPGFPVAAGLLLARACLSSMDVPTRQAYVMAMVPPTERTTTAAVTNTARYLTRPVGPALAGLLQPLGLAWPFLIAGTAKTLYDLTLWRIFRRVELPAEGPSR</sequence>
<keyword evidence="1" id="KW-0812">Transmembrane</keyword>
<comment type="caution">
    <text evidence="2">The sequence shown here is derived from an EMBL/GenBank/DDBJ whole genome shotgun (WGS) entry which is preliminary data.</text>
</comment>
<proteinExistence type="predicted"/>
<keyword evidence="1" id="KW-0472">Membrane</keyword>
<dbReference type="Gene3D" id="1.20.1250.20">
    <property type="entry name" value="MFS general substrate transporter like domains"/>
    <property type="match status" value="2"/>
</dbReference>
<organism evidence="2 3">
    <name type="scientific">Nonomuraea insulae</name>
    <dbReference type="NCBI Taxonomy" id="1616787"/>
    <lineage>
        <taxon>Bacteria</taxon>
        <taxon>Bacillati</taxon>
        <taxon>Actinomycetota</taxon>
        <taxon>Actinomycetes</taxon>
        <taxon>Streptosporangiales</taxon>
        <taxon>Streptosporangiaceae</taxon>
        <taxon>Nonomuraea</taxon>
    </lineage>
</organism>
<gene>
    <name evidence="2" type="ORF">ACFPZ3_10250</name>
</gene>
<dbReference type="PANTHER" id="PTHR23520:SF5">
    <property type="entry name" value="TRANSPORTER, PUTATIVE (AFU_ORTHOLOGUE AFUA_3G04000)-RELATED"/>
    <property type="match status" value="1"/>
</dbReference>
<evidence type="ECO:0000256" key="1">
    <source>
        <dbReference type="SAM" id="Phobius"/>
    </source>
</evidence>
<dbReference type="RefSeq" id="WP_379513758.1">
    <property type="nucleotide sequence ID" value="NZ_JBHSPA010000013.1"/>
</dbReference>
<accession>A0ABW1CEU5</accession>
<feature type="transmembrane region" description="Helical" evidence="1">
    <location>
        <begin position="156"/>
        <end position="175"/>
    </location>
</feature>
<dbReference type="InterPro" id="IPR036259">
    <property type="entry name" value="MFS_trans_sf"/>
</dbReference>
<reference evidence="3" key="1">
    <citation type="journal article" date="2019" name="Int. J. Syst. Evol. Microbiol.">
        <title>The Global Catalogue of Microorganisms (GCM) 10K type strain sequencing project: providing services to taxonomists for standard genome sequencing and annotation.</title>
        <authorList>
            <consortium name="The Broad Institute Genomics Platform"/>
            <consortium name="The Broad Institute Genome Sequencing Center for Infectious Disease"/>
            <person name="Wu L."/>
            <person name="Ma J."/>
        </authorList>
    </citation>
    <scope>NUCLEOTIDE SEQUENCE [LARGE SCALE GENOMIC DNA]</scope>
    <source>
        <strain evidence="3">CCUG 53903</strain>
    </source>
</reference>
<feature type="transmembrane region" description="Helical" evidence="1">
    <location>
        <begin position="195"/>
        <end position="221"/>
    </location>
</feature>
<dbReference type="InterPro" id="IPR011701">
    <property type="entry name" value="MFS"/>
</dbReference>
<feature type="transmembrane region" description="Helical" evidence="1">
    <location>
        <begin position="130"/>
        <end position="149"/>
    </location>
</feature>
<keyword evidence="1" id="KW-1133">Transmembrane helix</keyword>
<dbReference type="EMBL" id="JBHSPA010000013">
    <property type="protein sequence ID" value="MFC5824229.1"/>
    <property type="molecule type" value="Genomic_DNA"/>
</dbReference>
<dbReference type="SUPFAM" id="SSF103473">
    <property type="entry name" value="MFS general substrate transporter"/>
    <property type="match status" value="1"/>
</dbReference>
<dbReference type="PANTHER" id="PTHR23520">
    <property type="entry name" value="TRANSPORTER, PUTATIVE (AFU_ORTHOLOGUE AFUA_3G04000)-RELATED"/>
    <property type="match status" value="1"/>
</dbReference>
<feature type="transmembrane region" description="Helical" evidence="1">
    <location>
        <begin position="37"/>
        <end position="58"/>
    </location>
</feature>
<evidence type="ECO:0000313" key="2">
    <source>
        <dbReference type="EMBL" id="MFC5824229.1"/>
    </source>
</evidence>
<feature type="transmembrane region" description="Helical" evidence="1">
    <location>
        <begin position="274"/>
        <end position="297"/>
    </location>
</feature>
<dbReference type="Proteomes" id="UP001596058">
    <property type="component" value="Unassembled WGS sequence"/>
</dbReference>